<dbReference type="InterPro" id="IPR020256">
    <property type="entry name" value="Spore_coat_CotJA"/>
</dbReference>
<organism evidence="1 2">
    <name type="scientific">Qiania dongpingensis</name>
    <dbReference type="NCBI Taxonomy" id="2763669"/>
    <lineage>
        <taxon>Bacteria</taxon>
        <taxon>Bacillati</taxon>
        <taxon>Bacillota</taxon>
        <taxon>Clostridia</taxon>
        <taxon>Lachnospirales</taxon>
        <taxon>Lachnospiraceae</taxon>
        <taxon>Qiania</taxon>
    </lineage>
</organism>
<keyword evidence="2" id="KW-1185">Reference proteome</keyword>
<dbReference type="KEGG" id="qdo:H9Q78_08660"/>
<evidence type="ECO:0000313" key="1">
    <source>
        <dbReference type="EMBL" id="QNM04545.1"/>
    </source>
</evidence>
<dbReference type="EMBL" id="CP060634">
    <property type="protein sequence ID" value="QNM04545.1"/>
    <property type="molecule type" value="Genomic_DNA"/>
</dbReference>
<evidence type="ECO:0000313" key="2">
    <source>
        <dbReference type="Proteomes" id="UP000515823"/>
    </source>
</evidence>
<protein>
    <submittedName>
        <fullName evidence="1">Spore coat associated protein CotJA</fullName>
    </submittedName>
</protein>
<reference evidence="1 2" key="1">
    <citation type="submission" date="2020-08" db="EMBL/GenBank/DDBJ databases">
        <authorList>
            <person name="Liu C."/>
            <person name="Sun Q."/>
        </authorList>
    </citation>
    <scope>NUCLEOTIDE SEQUENCE [LARGE SCALE GENOMIC DNA]</scope>
    <source>
        <strain evidence="1 2">NSJ-38</strain>
    </source>
</reference>
<accession>A0A7G9G163</accession>
<proteinExistence type="predicted"/>
<sequence>MECTCNGKPHMEGFKQECTCVLAMGTVPMQPFGEIYEPKEALKQGTMFRNLDLPFFKGGEILGR</sequence>
<dbReference type="RefSeq" id="WP_330595115.1">
    <property type="nucleotide sequence ID" value="NZ_CP060634.1"/>
</dbReference>
<dbReference type="Pfam" id="PF11007">
    <property type="entry name" value="CotJA"/>
    <property type="match status" value="1"/>
</dbReference>
<name>A0A7G9G163_9FIRM</name>
<dbReference type="AlphaFoldDB" id="A0A7G9G163"/>
<dbReference type="Proteomes" id="UP000515823">
    <property type="component" value="Chromosome"/>
</dbReference>
<gene>
    <name evidence="1" type="ORF">H9Q78_08660</name>
</gene>